<keyword evidence="2" id="KW-1185">Reference proteome</keyword>
<evidence type="ECO:0000313" key="2">
    <source>
        <dbReference type="Proteomes" id="UP001281147"/>
    </source>
</evidence>
<proteinExistence type="predicted"/>
<evidence type="ECO:0000313" key="1">
    <source>
        <dbReference type="EMBL" id="KAK3703008.1"/>
    </source>
</evidence>
<name>A0ACC3MU95_9PEZI</name>
<gene>
    <name evidence="1" type="ORF">LTR37_014738</name>
</gene>
<protein>
    <submittedName>
        <fullName evidence="1">Uncharacterized protein</fullName>
    </submittedName>
</protein>
<organism evidence="1 2">
    <name type="scientific">Vermiconidia calcicola</name>
    <dbReference type="NCBI Taxonomy" id="1690605"/>
    <lineage>
        <taxon>Eukaryota</taxon>
        <taxon>Fungi</taxon>
        <taxon>Dikarya</taxon>
        <taxon>Ascomycota</taxon>
        <taxon>Pezizomycotina</taxon>
        <taxon>Dothideomycetes</taxon>
        <taxon>Dothideomycetidae</taxon>
        <taxon>Mycosphaerellales</taxon>
        <taxon>Extremaceae</taxon>
        <taxon>Vermiconidia</taxon>
    </lineage>
</organism>
<reference evidence="1" key="1">
    <citation type="submission" date="2023-07" db="EMBL/GenBank/DDBJ databases">
        <title>Black Yeasts Isolated from many extreme environments.</title>
        <authorList>
            <person name="Coleine C."/>
            <person name="Stajich J.E."/>
            <person name="Selbmann L."/>
        </authorList>
    </citation>
    <scope>NUCLEOTIDE SEQUENCE</scope>
    <source>
        <strain evidence="1">CCFEE 5714</strain>
    </source>
</reference>
<accession>A0ACC3MU95</accession>
<sequence length="223" mass="24527">MVVYGGQVVLPKSTALANDRSAADIYAAVDPWPQALGVFDLSAMEWSSSFDPYADQYITPAKVKAHIAADGPYPPSWSDSTVESWFLEKRTTSAPQPTESGKPDSDSTNIGAIAGGVVGGVAVLVIIGLAIWFLRRKRRRDRENMSQESQRAELEYHHPPQEVSAAEKSQRAELEYHHPPQEMSAAAKRYDPVEMDNGARSELDGGWYGHEVRETTEPPTARS</sequence>
<comment type="caution">
    <text evidence="1">The sequence shown here is derived from an EMBL/GenBank/DDBJ whole genome shotgun (WGS) entry which is preliminary data.</text>
</comment>
<dbReference type="EMBL" id="JAUTXU010000157">
    <property type="protein sequence ID" value="KAK3703008.1"/>
    <property type="molecule type" value="Genomic_DNA"/>
</dbReference>
<dbReference type="Proteomes" id="UP001281147">
    <property type="component" value="Unassembled WGS sequence"/>
</dbReference>